<comment type="similarity">
    <text evidence="3 9">Belongs to the methyltransferase superfamily.</text>
</comment>
<evidence type="ECO:0000313" key="12">
    <source>
        <dbReference type="Proteomes" id="UP000178417"/>
    </source>
</evidence>
<dbReference type="SUPFAM" id="SSF53335">
    <property type="entry name" value="S-adenosyl-L-methionine-dependent methyltransferases"/>
    <property type="match status" value="1"/>
</dbReference>
<reference evidence="11 12" key="1">
    <citation type="journal article" date="2016" name="Nat. Commun.">
        <title>Thousands of microbial genomes shed light on interconnected biogeochemical processes in an aquifer system.</title>
        <authorList>
            <person name="Anantharaman K."/>
            <person name="Brown C.T."/>
            <person name="Hug L.A."/>
            <person name="Sharon I."/>
            <person name="Castelle C.J."/>
            <person name="Probst A.J."/>
            <person name="Thomas B.C."/>
            <person name="Singh A."/>
            <person name="Wilkins M.J."/>
            <person name="Karaoz U."/>
            <person name="Brodie E.L."/>
            <person name="Williams K.H."/>
            <person name="Hubbard S.S."/>
            <person name="Banfield J.F."/>
        </authorList>
    </citation>
    <scope>NUCLEOTIDE SEQUENCE [LARGE SCALE GENOMIC DNA]</scope>
</reference>
<comment type="caution">
    <text evidence="11">The sequence shown here is derived from an EMBL/GenBank/DDBJ whole genome shotgun (WGS) entry which is preliminary data.</text>
</comment>
<name>A0A1F4SWC7_UNCSA</name>
<dbReference type="GO" id="GO:0102130">
    <property type="term" value="F:malonyl-CoA methyltransferase activity"/>
    <property type="evidence" value="ECO:0007669"/>
    <property type="project" value="UniProtKB-EC"/>
</dbReference>
<keyword evidence="8 9" id="KW-0093">Biotin biosynthesis</keyword>
<dbReference type="AlphaFoldDB" id="A0A1F4SWC7"/>
<comment type="catalytic activity">
    <reaction evidence="1 9">
        <text>malonyl-[ACP] + S-adenosyl-L-methionine = malonyl-[ACP] methyl ester + S-adenosyl-L-homocysteine</text>
        <dbReference type="Rhea" id="RHEA:17105"/>
        <dbReference type="Rhea" id="RHEA-COMP:9623"/>
        <dbReference type="Rhea" id="RHEA-COMP:9954"/>
        <dbReference type="ChEBI" id="CHEBI:57856"/>
        <dbReference type="ChEBI" id="CHEBI:59789"/>
        <dbReference type="ChEBI" id="CHEBI:78449"/>
        <dbReference type="ChEBI" id="CHEBI:78845"/>
        <dbReference type="EC" id="2.1.1.197"/>
    </reaction>
</comment>
<dbReference type="InterPro" id="IPR029063">
    <property type="entry name" value="SAM-dependent_MTases_sf"/>
</dbReference>
<keyword evidence="6 9" id="KW-0808">Transferase</keyword>
<dbReference type="InterPro" id="IPR013216">
    <property type="entry name" value="Methyltransf_11"/>
</dbReference>
<keyword evidence="5 9" id="KW-0489">Methyltransferase</keyword>
<dbReference type="GO" id="GO:0032259">
    <property type="term" value="P:methylation"/>
    <property type="evidence" value="ECO:0007669"/>
    <property type="project" value="UniProtKB-KW"/>
</dbReference>
<evidence type="ECO:0000256" key="1">
    <source>
        <dbReference type="ARBA" id="ARBA00000852"/>
    </source>
</evidence>
<gene>
    <name evidence="9" type="primary">bioC</name>
    <name evidence="11" type="ORF">A2310_04530</name>
</gene>
<comment type="pathway">
    <text evidence="2 9">Cofactor biosynthesis; biotin biosynthesis.</text>
</comment>
<dbReference type="Gene3D" id="3.40.50.150">
    <property type="entry name" value="Vaccinia Virus protein VP39"/>
    <property type="match status" value="1"/>
</dbReference>
<keyword evidence="7 9" id="KW-0949">S-adenosyl-L-methionine</keyword>
<dbReference type="PANTHER" id="PTHR44942">
    <property type="entry name" value="METHYLTRANSF_11 DOMAIN-CONTAINING PROTEIN"/>
    <property type="match status" value="1"/>
</dbReference>
<dbReference type="PANTHER" id="PTHR44942:SF4">
    <property type="entry name" value="METHYLTRANSFERASE TYPE 11 DOMAIN-CONTAINING PROTEIN"/>
    <property type="match status" value="1"/>
</dbReference>
<evidence type="ECO:0000256" key="5">
    <source>
        <dbReference type="ARBA" id="ARBA00022603"/>
    </source>
</evidence>
<dbReference type="GO" id="GO:0008757">
    <property type="term" value="F:S-adenosylmethionine-dependent methyltransferase activity"/>
    <property type="evidence" value="ECO:0007669"/>
    <property type="project" value="InterPro"/>
</dbReference>
<evidence type="ECO:0000259" key="10">
    <source>
        <dbReference type="Pfam" id="PF08241"/>
    </source>
</evidence>
<evidence type="ECO:0000256" key="7">
    <source>
        <dbReference type="ARBA" id="ARBA00022691"/>
    </source>
</evidence>
<protein>
    <recommendedName>
        <fullName evidence="4 9">Malonyl-[acyl-carrier protein] O-methyltransferase</fullName>
        <shortName evidence="9">Malonyl-ACP O-methyltransferase</shortName>
        <ecNumber evidence="4 9">2.1.1.197</ecNumber>
    </recommendedName>
    <alternativeName>
        <fullName evidence="9">Biotin synthesis protein BioC</fullName>
    </alternativeName>
</protein>
<dbReference type="GO" id="GO:0010340">
    <property type="term" value="F:carboxyl-O-methyltransferase activity"/>
    <property type="evidence" value="ECO:0007669"/>
    <property type="project" value="UniProtKB-UniRule"/>
</dbReference>
<dbReference type="InterPro" id="IPR051052">
    <property type="entry name" value="Diverse_substrate_MTase"/>
</dbReference>
<dbReference type="InterPro" id="IPR011814">
    <property type="entry name" value="BioC"/>
</dbReference>
<comment type="function">
    <text evidence="9">Converts the free carboxyl group of a malonyl-thioester to its methyl ester by transfer of a methyl group from S-adenosyl-L-methionine (SAM). It allows to synthesize pimeloyl-ACP via the fatty acid synthetic pathway.</text>
</comment>
<feature type="domain" description="Methyltransferase type 11" evidence="10">
    <location>
        <begin position="43"/>
        <end position="138"/>
    </location>
</feature>
<evidence type="ECO:0000256" key="2">
    <source>
        <dbReference type="ARBA" id="ARBA00004746"/>
    </source>
</evidence>
<dbReference type="Proteomes" id="UP000178417">
    <property type="component" value="Unassembled WGS sequence"/>
</dbReference>
<evidence type="ECO:0000256" key="4">
    <source>
        <dbReference type="ARBA" id="ARBA00012327"/>
    </source>
</evidence>
<evidence type="ECO:0000256" key="9">
    <source>
        <dbReference type="HAMAP-Rule" id="MF_00835"/>
    </source>
</evidence>
<sequence length="254" mass="28366">MDKDKIKNNFSKSAPTYDQYADIQKEMIAALLSNLSFAFQNILDVGCGTGFSTIEASKKFPEAKVTGIDIAPGMIKQASLGKRGNNNIDFMLGDGEEIPLEDSQFDLVISNASMQWMNCEKFFLEIARVLQPKGTFCFSTYGPATFCELKQAGFSVNNFLPKEKLYGLLSSCFDEISINKMIVKKKYQSIFDLFAYLKGIGARYSFGAKNKGLFTKSKIASLFPDFGRNICVTYEIYFGNCHGIKKQLYPLIGN</sequence>
<dbReference type="GO" id="GO:0009102">
    <property type="term" value="P:biotin biosynthetic process"/>
    <property type="evidence" value="ECO:0007669"/>
    <property type="project" value="UniProtKB-UniRule"/>
</dbReference>
<dbReference type="NCBIfam" id="TIGR02072">
    <property type="entry name" value="BioC"/>
    <property type="match status" value="1"/>
</dbReference>
<organism evidence="11 12">
    <name type="scientific">candidate division WOR-1 bacterium RIFOXYB2_FULL_37_13</name>
    <dbReference type="NCBI Taxonomy" id="1802579"/>
    <lineage>
        <taxon>Bacteria</taxon>
        <taxon>Bacillati</taxon>
        <taxon>Saganbacteria</taxon>
    </lineage>
</organism>
<proteinExistence type="inferred from homology"/>
<evidence type="ECO:0000256" key="3">
    <source>
        <dbReference type="ARBA" id="ARBA00008361"/>
    </source>
</evidence>
<dbReference type="CDD" id="cd02440">
    <property type="entry name" value="AdoMet_MTases"/>
    <property type="match status" value="1"/>
</dbReference>
<dbReference type="HAMAP" id="MF_00835">
    <property type="entry name" value="BioC"/>
    <property type="match status" value="1"/>
</dbReference>
<dbReference type="Pfam" id="PF08241">
    <property type="entry name" value="Methyltransf_11"/>
    <property type="match status" value="1"/>
</dbReference>
<dbReference type="STRING" id="1802579.A2310_04530"/>
<accession>A0A1F4SWC7</accession>
<evidence type="ECO:0000256" key="8">
    <source>
        <dbReference type="ARBA" id="ARBA00022756"/>
    </source>
</evidence>
<evidence type="ECO:0000313" key="11">
    <source>
        <dbReference type="EMBL" id="OGC24732.1"/>
    </source>
</evidence>
<dbReference type="UniPathway" id="UPA00078"/>
<evidence type="ECO:0000256" key="6">
    <source>
        <dbReference type="ARBA" id="ARBA00022679"/>
    </source>
</evidence>
<dbReference type="EMBL" id="MEUB01000007">
    <property type="protein sequence ID" value="OGC24732.1"/>
    <property type="molecule type" value="Genomic_DNA"/>
</dbReference>
<dbReference type="EC" id="2.1.1.197" evidence="4 9"/>